<keyword evidence="1" id="KW-0472">Membrane</keyword>
<proteinExistence type="predicted"/>
<dbReference type="Proteomes" id="UP000003836">
    <property type="component" value="Unassembled WGS sequence"/>
</dbReference>
<keyword evidence="1" id="KW-0812">Transmembrane</keyword>
<comment type="caution">
    <text evidence="2">The sequence shown here is derived from an EMBL/GenBank/DDBJ whole genome shotgun (WGS) entry which is preliminary data.</text>
</comment>
<evidence type="ECO:0000313" key="3">
    <source>
        <dbReference type="Proteomes" id="UP000003836"/>
    </source>
</evidence>
<accession>A0ABN0D999</accession>
<gene>
    <name evidence="2" type="ORF">VITU9109_21659</name>
</gene>
<dbReference type="RefSeq" id="WP_004748695.1">
    <property type="nucleotide sequence ID" value="NZ_AFWI01000211.1"/>
</dbReference>
<feature type="transmembrane region" description="Helical" evidence="1">
    <location>
        <begin position="161"/>
        <end position="183"/>
    </location>
</feature>
<protein>
    <recommendedName>
        <fullName evidence="4">Chemotaxis protein</fullName>
    </recommendedName>
</protein>
<reference evidence="2 3" key="1">
    <citation type="journal article" date="2012" name="Int. J. Syst. Evol. Microbiol.">
        <title>Vibrio caribbeanicus sp. nov., isolated from the marine sponge Scleritoderma cyanea.</title>
        <authorList>
            <person name="Hoffmann M."/>
            <person name="Monday S.R."/>
            <person name="Allard M.W."/>
            <person name="Strain E.A."/>
            <person name="Whittaker P."/>
            <person name="Naum M."/>
            <person name="McCarthy P.J."/>
            <person name="Lopez J.V."/>
            <person name="Fischer M."/>
            <person name="Brown E.W."/>
        </authorList>
    </citation>
    <scope>NUCLEOTIDE SEQUENCE [LARGE SCALE GENOMIC DNA]</scope>
    <source>
        <strain evidence="2 3">ATCC 19109</strain>
    </source>
</reference>
<keyword evidence="1" id="KW-1133">Transmembrane helix</keyword>
<sequence>MSSNHVTSRRTFFSLRVKLVLAIFSVLLFSNGLNSTLNYLNFEKRLTQTSDSTYQVVLNETDHDIKQAISLGLPLSSISNIQSLLERRLSLVDGISRMQVVNNKGDVLYSAGEATENERLIASDITNTFDVKEGALQLYYSTGYLNSIKHKLLMQQLFDTLMWVLIACFIGYVALYTGLDFLLKKLKGFSETLEQPELTDKELIENANQRFFAKKGKKWLAALS</sequence>
<keyword evidence="3" id="KW-1185">Reference proteome</keyword>
<dbReference type="EMBL" id="AFWI01000211">
    <property type="protein sequence ID" value="EGU47206.1"/>
    <property type="molecule type" value="Genomic_DNA"/>
</dbReference>
<organism evidence="2 3">
    <name type="scientific">Vibrio tubiashii ATCC 19109</name>
    <dbReference type="NCBI Taxonomy" id="1051646"/>
    <lineage>
        <taxon>Bacteria</taxon>
        <taxon>Pseudomonadati</taxon>
        <taxon>Pseudomonadota</taxon>
        <taxon>Gammaproteobacteria</taxon>
        <taxon>Vibrionales</taxon>
        <taxon>Vibrionaceae</taxon>
        <taxon>Vibrio</taxon>
        <taxon>Vibrio oreintalis group</taxon>
    </lineage>
</organism>
<evidence type="ECO:0008006" key="4">
    <source>
        <dbReference type="Google" id="ProtNLM"/>
    </source>
</evidence>
<name>A0ABN0D999_9VIBR</name>
<evidence type="ECO:0000313" key="2">
    <source>
        <dbReference type="EMBL" id="EGU47206.1"/>
    </source>
</evidence>
<evidence type="ECO:0000256" key="1">
    <source>
        <dbReference type="SAM" id="Phobius"/>
    </source>
</evidence>